<dbReference type="PROSITE" id="PS00455">
    <property type="entry name" value="AMP_BINDING"/>
    <property type="match status" value="1"/>
</dbReference>
<dbReference type="PROSITE" id="PS50075">
    <property type="entry name" value="CARRIER"/>
    <property type="match status" value="1"/>
</dbReference>
<dbReference type="PROSITE" id="PS00012">
    <property type="entry name" value="PHOSPHOPANTETHEINE"/>
    <property type="match status" value="1"/>
</dbReference>
<dbReference type="Proteomes" id="UP000660708">
    <property type="component" value="Unassembled WGS sequence"/>
</dbReference>
<protein>
    <recommendedName>
        <fullName evidence="3">Carrier domain-containing protein</fullName>
    </recommendedName>
</protein>
<dbReference type="InterPro" id="IPR009081">
    <property type="entry name" value="PP-bd_ACP"/>
</dbReference>
<evidence type="ECO:0000256" key="2">
    <source>
        <dbReference type="ARBA" id="ARBA00022553"/>
    </source>
</evidence>
<evidence type="ECO:0000259" key="3">
    <source>
        <dbReference type="PROSITE" id="PS50075"/>
    </source>
</evidence>
<proteinExistence type="predicted"/>
<dbReference type="InterPro" id="IPR036736">
    <property type="entry name" value="ACP-like_sf"/>
</dbReference>
<dbReference type="InterPro" id="IPR045851">
    <property type="entry name" value="AMP-bd_C_sf"/>
</dbReference>
<name>A0A8I0MY13_9GAMM</name>
<dbReference type="InterPro" id="IPR020845">
    <property type="entry name" value="AMP-binding_CS"/>
</dbReference>
<accession>A0A8I0MY13</accession>
<dbReference type="AlphaFoldDB" id="A0A8I0MY13"/>
<dbReference type="PANTHER" id="PTHR44845">
    <property type="entry name" value="CARRIER DOMAIN-CONTAINING PROTEIN"/>
    <property type="match status" value="1"/>
</dbReference>
<dbReference type="SUPFAM" id="SSF51735">
    <property type="entry name" value="NAD(P)-binding Rossmann-fold domains"/>
    <property type="match status" value="1"/>
</dbReference>
<dbReference type="PANTHER" id="PTHR44845:SF6">
    <property type="entry name" value="BETA-ALANINE-ACTIVATING ENZYME"/>
    <property type="match status" value="1"/>
</dbReference>
<dbReference type="InterPro" id="IPR006162">
    <property type="entry name" value="Ppantetheine_attach_site"/>
</dbReference>
<dbReference type="Gene3D" id="3.40.50.720">
    <property type="entry name" value="NAD(P)-binding Rossmann-like Domain"/>
    <property type="match status" value="1"/>
</dbReference>
<keyword evidence="5" id="KW-1185">Reference proteome</keyword>
<reference evidence="4 5" key="1">
    <citation type="submission" date="2015-06" db="EMBL/GenBank/DDBJ databases">
        <title>Genome sequence of Pseudoalteromonas peptidolytica.</title>
        <authorList>
            <person name="Xie B.-B."/>
            <person name="Rong J.-C."/>
            <person name="Qin Q.-L."/>
            <person name="Zhang Y.-Z."/>
        </authorList>
    </citation>
    <scope>NUCLEOTIDE SEQUENCE [LARGE SCALE GENOMIC DNA]</scope>
    <source>
        <strain evidence="4 5">F12-50-A1</strain>
    </source>
</reference>
<dbReference type="SUPFAM" id="SSF47336">
    <property type="entry name" value="ACP-like"/>
    <property type="match status" value="1"/>
</dbReference>
<gene>
    <name evidence="4" type="ORF">PPEP_a1527</name>
</gene>
<dbReference type="Gene3D" id="3.40.50.12780">
    <property type="entry name" value="N-terminal domain of ligase-like"/>
    <property type="match status" value="1"/>
</dbReference>
<keyword evidence="1" id="KW-0596">Phosphopantetheine</keyword>
<dbReference type="InterPro" id="IPR013120">
    <property type="entry name" value="FAR_NAD-bd"/>
</dbReference>
<dbReference type="Pfam" id="PF07993">
    <property type="entry name" value="NAD_binding_4"/>
    <property type="match status" value="1"/>
</dbReference>
<organism evidence="4 5">
    <name type="scientific">Pseudoalteromonas peptidolytica F12-50-A1</name>
    <dbReference type="NCBI Taxonomy" id="1315280"/>
    <lineage>
        <taxon>Bacteria</taxon>
        <taxon>Pseudomonadati</taxon>
        <taxon>Pseudomonadota</taxon>
        <taxon>Gammaproteobacteria</taxon>
        <taxon>Alteromonadales</taxon>
        <taxon>Pseudoalteromonadaceae</taxon>
        <taxon>Pseudoalteromonas</taxon>
    </lineage>
</organism>
<feature type="domain" description="Carrier" evidence="3">
    <location>
        <begin position="640"/>
        <end position="715"/>
    </location>
</feature>
<dbReference type="InterPro" id="IPR000873">
    <property type="entry name" value="AMP-dep_synth/lig_dom"/>
</dbReference>
<dbReference type="SUPFAM" id="SSF56801">
    <property type="entry name" value="Acetyl-CoA synthetase-like"/>
    <property type="match status" value="1"/>
</dbReference>
<sequence>MALSSLSFPVSAELQPVASTGFVAALAQILQRVLKVEQLAITLDECYRLIALNAESERRDIELQLNEVFTDQNCFSQLTIEPRTAEHGGATAQLVLALGDGQINITFDDSIFSEALLNTILESALTQLMDAQTRATAALHMQRQHFSGTEAACLADINQQFLHIVDQYPMRLAITDGDICLTYGELAQQVSILASRLANLSVQGKRVAVVLPRGHKTVISMLAISFVGATYVPIETLNPVSYICEQINHIAAAVVICDKTDDSYQDLPNSHHWDSLIASAGTEFVPEVMHPDREFTVLFTSGSTGKSKAVVHAERSFLARFDWQWQVSPITAEDVVGQRTNVGFGPHIWEILGAILKGAHLVILTDAIVANPKQLISYIQQYEITRLALVPSIAKLLVETKGVQANCRSLQVCSLAGEEFGMQLVEKLRNTFVGCQIFNDFGSTECNCMFFHPISNEVTLGRPSSAASLTIINDAGEPCLPFEAGMLHVNGKTLAKGYVNEQGEITELPQSQYGYVTGDNVFFDEKGYLYSQGRKNNVVKVRGMRVDIVNVEQQLQTLLEIDKLKLVARKKSDGETQLIAFYQSSHLAVELLRRCKDKLPVHYCPAFFFSVSSFPRLPNGKLDRMQLLKKLQTHADHNQSTAKDKLIKILADITELPLSSLDIEAYSLVELGVDSLGLVKVAHAIESVFSRSVSLAQVAAITCFSELVELAQGRFVTPTQKLVHQDVDHLLTYFTTLQPQSNPAGNSVLLTGASGFIGAFMLAELTKHHIVYCPVRAQNSQHAQAKVQQNLQKYGLSVEIPENLRVVAGDITKPNFALSKVHFEQLIDEVGTVYHLAANVNHVQSYANLRIEVLQTWENLLPFINRAGSQFHFFSSIAVCKLIDGHWRDEAVPENPDSIASGYGQSKWLAEQLLTSCQAAASINIYRLGEIGGCRTTGQGRSDDFVHNLLAVMSAIPFYPAELAESTLVVDVLPVDWLVQFTQLAMAQQKVTLFNLQNPSPTPLSRVLDDLGCKPSTEVSWQQWLTEIHQCVIDNADSLLNVLPFYTTPNDPSWLNYFSSLEMDCSAMTQILGDRLGTPEIAQLQWREYAQNWRKHGLDFNKNKGAQF</sequence>
<dbReference type="Gene3D" id="3.30.300.30">
    <property type="match status" value="1"/>
</dbReference>
<dbReference type="EMBL" id="AQHF01000026">
    <property type="protein sequence ID" value="MBE0347129.1"/>
    <property type="molecule type" value="Genomic_DNA"/>
</dbReference>
<keyword evidence="2" id="KW-0597">Phosphoprotein</keyword>
<evidence type="ECO:0000313" key="4">
    <source>
        <dbReference type="EMBL" id="MBE0347129.1"/>
    </source>
</evidence>
<comment type="caution">
    <text evidence="4">The sequence shown here is derived from an EMBL/GenBank/DDBJ whole genome shotgun (WGS) entry which is preliminary data.</text>
</comment>
<dbReference type="RefSeq" id="WP_147389389.1">
    <property type="nucleotide sequence ID" value="NZ_AQHF01000026.1"/>
</dbReference>
<dbReference type="Pfam" id="PF00550">
    <property type="entry name" value="PP-binding"/>
    <property type="match status" value="1"/>
</dbReference>
<evidence type="ECO:0000256" key="1">
    <source>
        <dbReference type="ARBA" id="ARBA00022450"/>
    </source>
</evidence>
<evidence type="ECO:0000313" key="5">
    <source>
        <dbReference type="Proteomes" id="UP000660708"/>
    </source>
</evidence>
<dbReference type="InterPro" id="IPR042099">
    <property type="entry name" value="ANL_N_sf"/>
</dbReference>
<dbReference type="InterPro" id="IPR036291">
    <property type="entry name" value="NAD(P)-bd_dom_sf"/>
</dbReference>
<dbReference type="Pfam" id="PF00501">
    <property type="entry name" value="AMP-binding"/>
    <property type="match status" value="1"/>
</dbReference>
<dbReference type="Gene3D" id="1.10.1200.10">
    <property type="entry name" value="ACP-like"/>
    <property type="match status" value="1"/>
</dbReference>